<keyword evidence="6" id="KW-1185">Reference proteome</keyword>
<dbReference type="Pfam" id="PF03446">
    <property type="entry name" value="NAD_binding_2"/>
    <property type="match status" value="1"/>
</dbReference>
<evidence type="ECO:0000313" key="6">
    <source>
        <dbReference type="Proteomes" id="UP000199515"/>
    </source>
</evidence>
<dbReference type="RefSeq" id="WP_281244384.1">
    <property type="nucleotide sequence ID" value="NZ_FNON01000001.1"/>
</dbReference>
<accession>A0A1H2UUK6</accession>
<evidence type="ECO:0000256" key="2">
    <source>
        <dbReference type="ARBA" id="ARBA00023002"/>
    </source>
</evidence>
<dbReference type="EMBL" id="FNON01000001">
    <property type="protein sequence ID" value="SDW59810.1"/>
    <property type="molecule type" value="Genomic_DNA"/>
</dbReference>
<feature type="domain" description="NADPH-dependent reductive aminase-like C-terminal" evidence="4">
    <location>
        <begin position="161"/>
        <end position="287"/>
    </location>
</feature>
<gene>
    <name evidence="5" type="ORF">SAMN05421504_1011008</name>
</gene>
<dbReference type="InterPro" id="IPR006115">
    <property type="entry name" value="6PGDH_NADP-bd"/>
</dbReference>
<dbReference type="InterPro" id="IPR048666">
    <property type="entry name" value="RedAm-like_C"/>
</dbReference>
<dbReference type="PANTHER" id="PTHR43580:SF2">
    <property type="entry name" value="CYTOKINE-LIKE NUCLEAR FACTOR N-PAC"/>
    <property type="match status" value="1"/>
</dbReference>
<dbReference type="InterPro" id="IPR015815">
    <property type="entry name" value="HIBADH-related"/>
</dbReference>
<organism evidence="5 6">
    <name type="scientific">Amycolatopsis xylanica</name>
    <dbReference type="NCBI Taxonomy" id="589385"/>
    <lineage>
        <taxon>Bacteria</taxon>
        <taxon>Bacillati</taxon>
        <taxon>Actinomycetota</taxon>
        <taxon>Actinomycetes</taxon>
        <taxon>Pseudonocardiales</taxon>
        <taxon>Pseudonocardiaceae</taxon>
        <taxon>Amycolatopsis</taxon>
    </lineage>
</organism>
<dbReference type="SUPFAM" id="SSF51735">
    <property type="entry name" value="NAD(P)-binding Rossmann-fold domains"/>
    <property type="match status" value="1"/>
</dbReference>
<dbReference type="Proteomes" id="UP000199515">
    <property type="component" value="Unassembled WGS sequence"/>
</dbReference>
<dbReference type="InterPro" id="IPR036291">
    <property type="entry name" value="NAD(P)-bd_dom_sf"/>
</dbReference>
<evidence type="ECO:0000313" key="5">
    <source>
        <dbReference type="EMBL" id="SDW59810.1"/>
    </source>
</evidence>
<dbReference type="Pfam" id="PF21761">
    <property type="entry name" value="RedAm-like_C"/>
    <property type="match status" value="1"/>
</dbReference>
<sequence>MKEETTKTQVTVLGLGAMGAALASALLAAGHPVTVWNRSKRPVPQGAVRASTVSAAIEASPVVLACLLDHRSVYDALGPSAAALRGKALVNVTSGTPGHARSLAAWALEREIDYLDGGIMAVPPMIGGPGAFVLYSGSEAVFDAYRPVLDTLADSRFLGADPGMASLQDIALLSAMYGQFMGILHAFALVGSAGVPATEFAPMLSGWLTAMGGFVAEAASQIDKRDYSIDVVSNLAMQAAGYPHLLEAAVEQGVSPALLAPLEPLLNQRLADGHGAEAITGVIELLGEQK</sequence>
<dbReference type="GO" id="GO:0016491">
    <property type="term" value="F:oxidoreductase activity"/>
    <property type="evidence" value="ECO:0007669"/>
    <property type="project" value="UniProtKB-KW"/>
</dbReference>
<dbReference type="AlphaFoldDB" id="A0A1H2UUK6"/>
<comment type="similarity">
    <text evidence="1">Belongs to the HIBADH-related family.</text>
</comment>
<keyword evidence="2" id="KW-0560">Oxidoreductase</keyword>
<dbReference type="InterPro" id="IPR013328">
    <property type="entry name" value="6PGD_dom2"/>
</dbReference>
<dbReference type="Gene3D" id="3.40.50.720">
    <property type="entry name" value="NAD(P)-binding Rossmann-like Domain"/>
    <property type="match status" value="1"/>
</dbReference>
<reference evidence="5 6" key="1">
    <citation type="submission" date="2016-10" db="EMBL/GenBank/DDBJ databases">
        <authorList>
            <person name="de Groot N.N."/>
        </authorList>
    </citation>
    <scope>NUCLEOTIDE SEQUENCE [LARGE SCALE GENOMIC DNA]</scope>
    <source>
        <strain evidence="5 6">CPCC 202699</strain>
    </source>
</reference>
<dbReference type="PANTHER" id="PTHR43580">
    <property type="entry name" value="OXIDOREDUCTASE GLYR1-RELATED"/>
    <property type="match status" value="1"/>
</dbReference>
<dbReference type="GO" id="GO:0050661">
    <property type="term" value="F:NADP binding"/>
    <property type="evidence" value="ECO:0007669"/>
    <property type="project" value="InterPro"/>
</dbReference>
<protein>
    <submittedName>
        <fullName evidence="5">3-hydroxyisobutyrate dehydrogenase</fullName>
    </submittedName>
</protein>
<dbReference type="InterPro" id="IPR051265">
    <property type="entry name" value="HIBADH-related_NP60_sf"/>
</dbReference>
<dbReference type="Gene3D" id="1.10.1040.10">
    <property type="entry name" value="N-(1-d-carboxylethyl)-l-norvaline Dehydrogenase, domain 2"/>
    <property type="match status" value="1"/>
</dbReference>
<dbReference type="PIRSF" id="PIRSF000103">
    <property type="entry name" value="HIBADH"/>
    <property type="match status" value="1"/>
</dbReference>
<evidence type="ECO:0000259" key="4">
    <source>
        <dbReference type="Pfam" id="PF21761"/>
    </source>
</evidence>
<dbReference type="STRING" id="589385.SAMN05421504_1011008"/>
<feature type="domain" description="6-phosphogluconate dehydrogenase NADP-binding" evidence="3">
    <location>
        <begin position="9"/>
        <end position="155"/>
    </location>
</feature>
<evidence type="ECO:0000256" key="1">
    <source>
        <dbReference type="ARBA" id="ARBA00009080"/>
    </source>
</evidence>
<evidence type="ECO:0000259" key="3">
    <source>
        <dbReference type="Pfam" id="PF03446"/>
    </source>
</evidence>
<name>A0A1H2UUK6_9PSEU</name>
<proteinExistence type="inferred from homology"/>